<evidence type="ECO:0000256" key="4">
    <source>
        <dbReference type="SAM" id="MobiDB-lite"/>
    </source>
</evidence>
<keyword evidence="3" id="KW-1280">Immunoglobulin</keyword>
<dbReference type="Proteomes" id="UP000694397">
    <property type="component" value="Chromosome 3"/>
</dbReference>
<feature type="region of interest" description="Disordered" evidence="4">
    <location>
        <begin position="437"/>
        <end position="459"/>
    </location>
</feature>
<proteinExistence type="predicted"/>
<dbReference type="Ensembl" id="ENSSFOT00015049911.1">
    <property type="protein sequence ID" value="ENSSFOP00015055506.1"/>
    <property type="gene ID" value="ENSSFOG00015002775.2"/>
</dbReference>
<dbReference type="Pfam" id="PF07686">
    <property type="entry name" value="V-set"/>
    <property type="match status" value="1"/>
</dbReference>
<accession>A0A8C9VIR7</accession>
<evidence type="ECO:0000313" key="6">
    <source>
        <dbReference type="Ensembl" id="ENSSFOP00015055506.1"/>
    </source>
</evidence>
<keyword evidence="7" id="KW-1185">Reference proteome</keyword>
<dbReference type="SMART" id="SM00406">
    <property type="entry name" value="IGv"/>
    <property type="match status" value="1"/>
</dbReference>
<dbReference type="GO" id="GO:0002250">
    <property type="term" value="P:adaptive immune response"/>
    <property type="evidence" value="ECO:0007669"/>
    <property type="project" value="UniProtKB-KW"/>
</dbReference>
<feature type="domain" description="Ig-like" evidence="5">
    <location>
        <begin position="23"/>
        <end position="104"/>
    </location>
</feature>
<dbReference type="Gene3D" id="2.60.40.10">
    <property type="entry name" value="Immunoglobulins"/>
    <property type="match status" value="3"/>
</dbReference>
<reference evidence="6 7" key="1">
    <citation type="submission" date="2019-04" db="EMBL/GenBank/DDBJ databases">
        <authorList>
            <consortium name="Wellcome Sanger Institute Data Sharing"/>
        </authorList>
    </citation>
    <scope>NUCLEOTIDE SEQUENCE [LARGE SCALE GENOMIC DNA]</scope>
</reference>
<dbReference type="SUPFAM" id="SSF48726">
    <property type="entry name" value="Immunoglobulin"/>
    <property type="match status" value="3"/>
</dbReference>
<feature type="compositionally biased region" description="Polar residues" evidence="4">
    <location>
        <begin position="437"/>
        <end position="450"/>
    </location>
</feature>
<dbReference type="InterPro" id="IPR036179">
    <property type="entry name" value="Ig-like_dom_sf"/>
</dbReference>
<name>A0A8C9VIR7_SCLFO</name>
<dbReference type="SMART" id="SM00407">
    <property type="entry name" value="IGc1"/>
    <property type="match status" value="2"/>
</dbReference>
<dbReference type="InterPro" id="IPR013106">
    <property type="entry name" value="Ig_V-set"/>
</dbReference>
<dbReference type="PANTHER" id="PTHR23266">
    <property type="entry name" value="IMMUNOGLOBULIN HEAVY CHAIN"/>
    <property type="match status" value="1"/>
</dbReference>
<evidence type="ECO:0000256" key="2">
    <source>
        <dbReference type="ARBA" id="ARBA00023130"/>
    </source>
</evidence>
<evidence type="ECO:0000256" key="1">
    <source>
        <dbReference type="ARBA" id="ARBA00022859"/>
    </source>
</evidence>
<protein>
    <recommendedName>
        <fullName evidence="5">Ig-like domain-containing protein</fullName>
    </recommendedName>
</protein>
<dbReference type="InterPro" id="IPR050199">
    <property type="entry name" value="IgHV"/>
</dbReference>
<dbReference type="InterPro" id="IPR003599">
    <property type="entry name" value="Ig_sub"/>
</dbReference>
<organism evidence="6 7">
    <name type="scientific">Scleropages formosus</name>
    <name type="common">Asian bonytongue</name>
    <name type="synonym">Osteoglossum formosum</name>
    <dbReference type="NCBI Taxonomy" id="113540"/>
    <lineage>
        <taxon>Eukaryota</taxon>
        <taxon>Metazoa</taxon>
        <taxon>Chordata</taxon>
        <taxon>Craniata</taxon>
        <taxon>Vertebrata</taxon>
        <taxon>Euteleostomi</taxon>
        <taxon>Actinopterygii</taxon>
        <taxon>Neopterygii</taxon>
        <taxon>Teleostei</taxon>
        <taxon>Osteoglossocephala</taxon>
        <taxon>Osteoglossomorpha</taxon>
        <taxon>Osteoglossiformes</taxon>
        <taxon>Osteoglossidae</taxon>
        <taxon>Scleropages</taxon>
    </lineage>
</organism>
<reference evidence="6" key="2">
    <citation type="submission" date="2025-08" db="UniProtKB">
        <authorList>
            <consortium name="Ensembl"/>
        </authorList>
    </citation>
    <scope>IDENTIFICATION</scope>
</reference>
<dbReference type="InterPro" id="IPR013783">
    <property type="entry name" value="Ig-like_fold"/>
</dbReference>
<dbReference type="AlphaFoldDB" id="A0A8C9VIR7"/>
<dbReference type="GO" id="GO:0019814">
    <property type="term" value="C:immunoglobulin complex"/>
    <property type="evidence" value="ECO:0007669"/>
    <property type="project" value="UniProtKB-KW"/>
</dbReference>
<feature type="domain" description="Ig-like" evidence="5">
    <location>
        <begin position="149"/>
        <end position="232"/>
    </location>
</feature>
<dbReference type="OrthoDB" id="9945861at2759"/>
<evidence type="ECO:0000256" key="3">
    <source>
        <dbReference type="ARBA" id="ARBA00043265"/>
    </source>
</evidence>
<reference evidence="6" key="3">
    <citation type="submission" date="2025-09" db="UniProtKB">
        <authorList>
            <consortium name="Ensembl"/>
        </authorList>
    </citation>
    <scope>IDENTIFICATION</scope>
</reference>
<dbReference type="PROSITE" id="PS50835">
    <property type="entry name" value="IG_LIKE"/>
    <property type="match status" value="3"/>
</dbReference>
<dbReference type="Pfam" id="PF07654">
    <property type="entry name" value="C1-set"/>
    <property type="match status" value="2"/>
</dbReference>
<dbReference type="SMART" id="SM00409">
    <property type="entry name" value="IG"/>
    <property type="match status" value="1"/>
</dbReference>
<feature type="domain" description="Ig-like" evidence="5">
    <location>
        <begin position="345"/>
        <end position="445"/>
    </location>
</feature>
<evidence type="ECO:0000313" key="7">
    <source>
        <dbReference type="Proteomes" id="UP000694397"/>
    </source>
</evidence>
<keyword evidence="1" id="KW-0391">Immunity</keyword>
<dbReference type="GO" id="GO:0005576">
    <property type="term" value="C:extracellular region"/>
    <property type="evidence" value="ECO:0007669"/>
    <property type="project" value="UniProtKB-ARBA"/>
</dbReference>
<dbReference type="CDD" id="cd04981">
    <property type="entry name" value="IgV_H"/>
    <property type="match status" value="1"/>
</dbReference>
<dbReference type="FunFam" id="2.60.40.10:FF:001878">
    <property type="entry name" value="Immunoglobulin heavy variable 1-4"/>
    <property type="match status" value="1"/>
</dbReference>
<dbReference type="InterPro" id="IPR007110">
    <property type="entry name" value="Ig-like_dom"/>
</dbReference>
<dbReference type="GeneTree" id="ENSGT01150000286938"/>
<keyword evidence="2" id="KW-1064">Adaptive immunity</keyword>
<sequence>IVVVWRQAGETLTQSEAAVKKPGESHRLTCTASGFTFSSSWMSWIRQPPGKPLEWTCEIKDDSSSIDYGSSFKGRFTISRDNNKNQLYLQMNNLKDEDTAVYYCARYTVSGDIHCDYFDYWGKGTQVTVTTAQTAPTSVFGLSPCGSGGDAAELLSLGCLASGYFPADSVTFKWTDAGGNSVSDFLQYPSVKSGATYSAVSQLQVKAADFGGEKSYKCTAVYPGGQKTEEVKPTPVPPQKSCLNVILKNPRAKELFNEKEAVLECVVTGENEADVHNATITWKVNSAEKKGTDQKESNPLRKSSLLSIRADEKNINLFIKDFWLFTYLSSCVFVYQPLVTDFSNPDVSIFAPRDQNVKRNDKKWLQLVCLVNVSFGSDVYVAWKKGEGSYEEGLTGEPVKTGSFNFVTSIFSISRDDWDKGINFSCAAAHSFLKSNESPISKSTSKSHGNSFECPTEIS</sequence>
<dbReference type="InterPro" id="IPR003597">
    <property type="entry name" value="Ig_C1-set"/>
</dbReference>
<evidence type="ECO:0000259" key="5">
    <source>
        <dbReference type="PROSITE" id="PS50835"/>
    </source>
</evidence>